<evidence type="ECO:0000256" key="1">
    <source>
        <dbReference type="ARBA" id="ARBA00022747"/>
    </source>
</evidence>
<keyword evidence="4" id="KW-1185">Reference proteome</keyword>
<accession>A0ABQ3D7B6</accession>
<sequence>MRSITVRTLHDLAVPLPALDQQREIGAALHAIDEKTRAHEEIIRATADLREVLSDLLMSGDLPTGSSAP</sequence>
<reference evidence="4" key="1">
    <citation type="journal article" date="2019" name="Int. J. Syst. Evol. Microbiol.">
        <title>The Global Catalogue of Microorganisms (GCM) 10K type strain sequencing project: providing services to taxonomists for standard genome sequencing and annotation.</title>
        <authorList>
            <consortium name="The Broad Institute Genomics Platform"/>
            <consortium name="The Broad Institute Genome Sequencing Center for Infectious Disease"/>
            <person name="Wu L."/>
            <person name="Ma J."/>
        </authorList>
    </citation>
    <scope>NUCLEOTIDE SEQUENCE [LARGE SCALE GENOMIC DNA]</scope>
    <source>
        <strain evidence="4">JCM 4733</strain>
    </source>
</reference>
<evidence type="ECO:0000313" key="3">
    <source>
        <dbReference type="EMBL" id="GHA60610.1"/>
    </source>
</evidence>
<gene>
    <name evidence="3" type="ORF">GCM10010345_76070</name>
</gene>
<keyword evidence="2" id="KW-0238">DNA-binding</keyword>
<comment type="caution">
    <text evidence="3">The sequence shown here is derived from an EMBL/GenBank/DDBJ whole genome shotgun (WGS) entry which is preliminary data.</text>
</comment>
<protein>
    <recommendedName>
        <fullName evidence="5">Type I restriction modification DNA specificity domain-containing protein</fullName>
    </recommendedName>
</protein>
<name>A0ABQ3D7B6_9ACTN</name>
<evidence type="ECO:0008006" key="5">
    <source>
        <dbReference type="Google" id="ProtNLM"/>
    </source>
</evidence>
<dbReference type="SUPFAM" id="SSF116734">
    <property type="entry name" value="DNA methylase specificity domain"/>
    <property type="match status" value="1"/>
</dbReference>
<dbReference type="RefSeq" id="WP_229917720.1">
    <property type="nucleotide sequence ID" value="NZ_BMVN01000043.1"/>
</dbReference>
<organism evidence="3 4">
    <name type="scientific">Streptomyces canarius</name>
    <dbReference type="NCBI Taxonomy" id="285453"/>
    <lineage>
        <taxon>Bacteria</taxon>
        <taxon>Bacillati</taxon>
        <taxon>Actinomycetota</taxon>
        <taxon>Actinomycetes</taxon>
        <taxon>Kitasatosporales</taxon>
        <taxon>Streptomycetaceae</taxon>
        <taxon>Streptomyces</taxon>
    </lineage>
</organism>
<evidence type="ECO:0000256" key="2">
    <source>
        <dbReference type="ARBA" id="ARBA00023125"/>
    </source>
</evidence>
<dbReference type="EMBL" id="BMVN01000043">
    <property type="protein sequence ID" value="GHA60610.1"/>
    <property type="molecule type" value="Genomic_DNA"/>
</dbReference>
<evidence type="ECO:0000313" key="4">
    <source>
        <dbReference type="Proteomes" id="UP000653644"/>
    </source>
</evidence>
<dbReference type="Proteomes" id="UP000653644">
    <property type="component" value="Unassembled WGS sequence"/>
</dbReference>
<dbReference type="InterPro" id="IPR044946">
    <property type="entry name" value="Restrct_endonuc_typeI_TRD_sf"/>
</dbReference>
<proteinExistence type="predicted"/>
<keyword evidence="1" id="KW-0680">Restriction system</keyword>
<dbReference type="Gene3D" id="3.90.220.20">
    <property type="entry name" value="DNA methylase specificity domains"/>
    <property type="match status" value="1"/>
</dbReference>